<protein>
    <submittedName>
        <fullName evidence="1">Uncharacterized protein</fullName>
    </submittedName>
</protein>
<feature type="non-terminal residue" evidence="1">
    <location>
        <position position="61"/>
    </location>
</feature>
<comment type="caution">
    <text evidence="1">The sequence shown here is derived from an EMBL/GenBank/DDBJ whole genome shotgun (WGS) entry which is preliminary data.</text>
</comment>
<dbReference type="EMBL" id="JBBHLL010000012">
    <property type="protein sequence ID" value="KAK7831838.1"/>
    <property type="molecule type" value="Genomic_DNA"/>
</dbReference>
<reference evidence="1 2" key="1">
    <citation type="journal article" date="2023" name="bioRxiv">
        <title>Conserved and derived expression patterns and positive selection on dental genes reveal complex evolutionary context of ever-growing rodent molars.</title>
        <authorList>
            <person name="Calamari Z.T."/>
            <person name="Song A."/>
            <person name="Cohen E."/>
            <person name="Akter M."/>
            <person name="Roy R.D."/>
            <person name="Hallikas O."/>
            <person name="Christensen M.M."/>
            <person name="Li P."/>
            <person name="Marangoni P."/>
            <person name="Jernvall J."/>
            <person name="Klein O.D."/>
        </authorList>
    </citation>
    <scope>NUCLEOTIDE SEQUENCE [LARGE SCALE GENOMIC DNA]</scope>
    <source>
        <strain evidence="1">V071</strain>
    </source>
</reference>
<organism evidence="1 2">
    <name type="scientific">Myodes glareolus</name>
    <name type="common">Bank vole</name>
    <name type="synonym">Clethrionomys glareolus</name>
    <dbReference type="NCBI Taxonomy" id="447135"/>
    <lineage>
        <taxon>Eukaryota</taxon>
        <taxon>Metazoa</taxon>
        <taxon>Chordata</taxon>
        <taxon>Craniata</taxon>
        <taxon>Vertebrata</taxon>
        <taxon>Euteleostomi</taxon>
        <taxon>Mammalia</taxon>
        <taxon>Eutheria</taxon>
        <taxon>Euarchontoglires</taxon>
        <taxon>Glires</taxon>
        <taxon>Rodentia</taxon>
        <taxon>Myomorpha</taxon>
        <taxon>Muroidea</taxon>
        <taxon>Cricetidae</taxon>
        <taxon>Arvicolinae</taxon>
        <taxon>Myodes</taxon>
    </lineage>
</organism>
<dbReference type="Proteomes" id="UP001488838">
    <property type="component" value="Unassembled WGS sequence"/>
</dbReference>
<gene>
    <name evidence="1" type="ORF">U0070_016468</name>
</gene>
<sequence>MFQKNIEPVKNVKQSRLEKAVANWLEITEEEKRRGLECGGVATAKPSRIQKRKRCTFIMGT</sequence>
<accession>A0AAW0JY97</accession>
<evidence type="ECO:0000313" key="2">
    <source>
        <dbReference type="Proteomes" id="UP001488838"/>
    </source>
</evidence>
<keyword evidence="2" id="KW-1185">Reference proteome</keyword>
<proteinExistence type="predicted"/>
<dbReference type="AlphaFoldDB" id="A0AAW0JY97"/>
<evidence type="ECO:0000313" key="1">
    <source>
        <dbReference type="EMBL" id="KAK7831838.1"/>
    </source>
</evidence>
<name>A0AAW0JY97_MYOGA</name>